<protein>
    <submittedName>
        <fullName evidence="1 3">Uncharacterized protein</fullName>
    </submittedName>
</protein>
<gene>
    <name evidence="1" type="ORF">HPBE_LOCUS25401</name>
</gene>
<dbReference type="AlphaFoldDB" id="A0A183GRT2"/>
<sequence>MRRQIAVAVAIKGLFPDVIYGYIDCQEEEALPGGKCAEPVLWCSLVRNQIGDHGGEEHGESADGDGGTATAAYGAPNRAKIRFIRSRKVIPVRLRLAADTIRLTTRSSLGLSAASRKFGDFRQCVEGACLTARDLEFYCSLALQ</sequence>
<proteinExistence type="predicted"/>
<organism evidence="2 3">
    <name type="scientific">Heligmosomoides polygyrus</name>
    <name type="common">Parasitic roundworm</name>
    <dbReference type="NCBI Taxonomy" id="6339"/>
    <lineage>
        <taxon>Eukaryota</taxon>
        <taxon>Metazoa</taxon>
        <taxon>Ecdysozoa</taxon>
        <taxon>Nematoda</taxon>
        <taxon>Chromadorea</taxon>
        <taxon>Rhabditida</taxon>
        <taxon>Rhabditina</taxon>
        <taxon>Rhabditomorpha</taxon>
        <taxon>Strongyloidea</taxon>
        <taxon>Heligmosomidae</taxon>
        <taxon>Heligmosomoides</taxon>
    </lineage>
</organism>
<evidence type="ECO:0000313" key="3">
    <source>
        <dbReference type="WBParaSite" id="HPBE_0002540201-mRNA-1"/>
    </source>
</evidence>
<evidence type="ECO:0000313" key="1">
    <source>
        <dbReference type="EMBL" id="VDP51022.1"/>
    </source>
</evidence>
<reference evidence="1 2" key="1">
    <citation type="submission" date="2018-11" db="EMBL/GenBank/DDBJ databases">
        <authorList>
            <consortium name="Pathogen Informatics"/>
        </authorList>
    </citation>
    <scope>NUCLEOTIDE SEQUENCE [LARGE SCALE GENOMIC DNA]</scope>
</reference>
<dbReference type="EMBL" id="UZAH01037844">
    <property type="protein sequence ID" value="VDP51022.1"/>
    <property type="molecule type" value="Genomic_DNA"/>
</dbReference>
<evidence type="ECO:0000313" key="2">
    <source>
        <dbReference type="Proteomes" id="UP000050761"/>
    </source>
</evidence>
<dbReference type="Proteomes" id="UP000050761">
    <property type="component" value="Unassembled WGS sequence"/>
</dbReference>
<dbReference type="WBParaSite" id="HPBE_0002540201-mRNA-1">
    <property type="protein sequence ID" value="HPBE_0002540201-mRNA-1"/>
    <property type="gene ID" value="HPBE_0002540201"/>
</dbReference>
<accession>A0A3P8DHW1</accession>
<accession>A0A183GRT2</accession>
<keyword evidence="2" id="KW-1185">Reference proteome</keyword>
<reference evidence="3" key="2">
    <citation type="submission" date="2019-09" db="UniProtKB">
        <authorList>
            <consortium name="WormBaseParasite"/>
        </authorList>
    </citation>
    <scope>IDENTIFICATION</scope>
</reference>
<name>A0A183GRT2_HELPZ</name>